<dbReference type="PROSITE" id="PS50112">
    <property type="entry name" value="PAS"/>
    <property type="match status" value="1"/>
</dbReference>
<dbReference type="RefSeq" id="WP_350344729.1">
    <property type="nucleotide sequence ID" value="NZ_CP158367.1"/>
</dbReference>
<gene>
    <name evidence="2" type="ORF">PRVXT_001161</name>
</gene>
<dbReference type="AlphaFoldDB" id="A0AAU7VPJ0"/>
<accession>A0AAU7VPJ0</accession>
<sequence length="192" mass="21546">MKKSINKTTEFVEAIINSIPIAAFVLDERNVVYSLNYAAQELFGSKQRETEFKAFGDAYDCIELDRSEGCGEGPNCDKCIVKKAAIEALRGQHIYRIKGKLVLNSQGRAKTYKVLVSGAPLNYDMQNYAVVVLEDISLIIELEGFLPICATCNKIRGKTGSWHRLENFIEENSEAEFTHDICPDCLNNALKR</sequence>
<name>A0AAU7VPJ0_9FIRM</name>
<dbReference type="Gene3D" id="3.30.450.20">
    <property type="entry name" value="PAS domain"/>
    <property type="match status" value="1"/>
</dbReference>
<evidence type="ECO:0000313" key="2">
    <source>
        <dbReference type="EMBL" id="XBX75994.1"/>
    </source>
</evidence>
<reference evidence="2" key="2">
    <citation type="submission" date="2024-06" db="EMBL/GenBank/DDBJ databases">
        <authorList>
            <person name="Petrova K.O."/>
            <person name="Toshchakov S.V."/>
            <person name="Boltjanskaja Y.V."/>
            <person name="Kevbrin V."/>
        </authorList>
    </citation>
    <scope>NUCLEOTIDE SEQUENCE</scope>
    <source>
        <strain evidence="2">Z-910T</strain>
    </source>
</reference>
<reference evidence="2" key="1">
    <citation type="journal article" date="2013" name="Extremophiles">
        <title>Proteinivorax tanatarense gen. nov., sp. nov., an anaerobic, haloalkaliphilic, proteolytic bacterium isolated from a decaying algal bloom, and proposal of Proteinivoraceae fam. nov.</title>
        <authorList>
            <person name="Kevbrin V."/>
            <person name="Boltyanskaya Y."/>
            <person name="Zhilina T."/>
            <person name="Kolganova T."/>
            <person name="Lavrentjeva E."/>
            <person name="Kuznetsov B."/>
        </authorList>
    </citation>
    <scope>NUCLEOTIDE SEQUENCE</scope>
    <source>
        <strain evidence="2">Z-910T</strain>
    </source>
</reference>
<dbReference type="InterPro" id="IPR000014">
    <property type="entry name" value="PAS"/>
</dbReference>
<proteinExistence type="predicted"/>
<organism evidence="2">
    <name type="scientific">Proteinivorax tanatarense</name>
    <dbReference type="NCBI Taxonomy" id="1260629"/>
    <lineage>
        <taxon>Bacteria</taxon>
        <taxon>Bacillati</taxon>
        <taxon>Bacillota</taxon>
        <taxon>Clostridia</taxon>
        <taxon>Eubacteriales</taxon>
        <taxon>Proteinivoracaceae</taxon>
        <taxon>Proteinivorax</taxon>
    </lineage>
</organism>
<feature type="domain" description="PAS" evidence="1">
    <location>
        <begin position="8"/>
        <end position="49"/>
    </location>
</feature>
<dbReference type="EMBL" id="CP158367">
    <property type="protein sequence ID" value="XBX75994.1"/>
    <property type="molecule type" value="Genomic_DNA"/>
</dbReference>
<protein>
    <recommendedName>
        <fullName evidence="1">PAS domain-containing protein</fullName>
    </recommendedName>
</protein>
<evidence type="ECO:0000259" key="1">
    <source>
        <dbReference type="PROSITE" id="PS50112"/>
    </source>
</evidence>